<dbReference type="PANTHER" id="PTHR13696:SF69">
    <property type="entry name" value="PLASMID PARTITIONING PROTEIN-RELATED"/>
    <property type="match status" value="1"/>
</dbReference>
<dbReference type="InterPro" id="IPR025669">
    <property type="entry name" value="AAA_dom"/>
</dbReference>
<comment type="caution">
    <text evidence="3">The sequence shown here is derived from an EMBL/GenBank/DDBJ whole genome shotgun (WGS) entry which is preliminary data.</text>
</comment>
<dbReference type="Proteomes" id="UP000189177">
    <property type="component" value="Unassembled WGS sequence"/>
</dbReference>
<feature type="domain" description="AAA" evidence="2">
    <location>
        <begin position="1"/>
        <end position="181"/>
    </location>
</feature>
<evidence type="ECO:0000256" key="1">
    <source>
        <dbReference type="ARBA" id="ARBA00060876"/>
    </source>
</evidence>
<protein>
    <submittedName>
        <fullName evidence="3">Cobalamin biosynthesis protein CobQ</fullName>
    </submittedName>
</protein>
<organism evidence="3 4">
    <name type="scientific">Thioalkalivibrio halophilus</name>
    <dbReference type="NCBI Taxonomy" id="252474"/>
    <lineage>
        <taxon>Bacteria</taxon>
        <taxon>Pseudomonadati</taxon>
        <taxon>Pseudomonadota</taxon>
        <taxon>Gammaproteobacteria</taxon>
        <taxon>Chromatiales</taxon>
        <taxon>Ectothiorhodospiraceae</taxon>
        <taxon>Thioalkalivibrio</taxon>
    </lineage>
</organism>
<dbReference type="SUPFAM" id="SSF52540">
    <property type="entry name" value="P-loop containing nucleoside triphosphate hydrolases"/>
    <property type="match status" value="1"/>
</dbReference>
<comment type="similarity">
    <text evidence="1">To B.subtilis soj.</text>
</comment>
<dbReference type="AlphaFoldDB" id="A0A1V3A1Z8"/>
<proteinExistence type="predicted"/>
<gene>
    <name evidence="3" type="ORF">B1A74_00920</name>
</gene>
<dbReference type="PANTHER" id="PTHR13696">
    <property type="entry name" value="P-LOOP CONTAINING NUCLEOSIDE TRIPHOSPHATE HYDROLASE"/>
    <property type="match status" value="1"/>
</dbReference>
<keyword evidence="4" id="KW-1185">Reference proteome</keyword>
<dbReference type="Pfam" id="PF13614">
    <property type="entry name" value="AAA_31"/>
    <property type="match status" value="1"/>
</dbReference>
<accession>A0A1V3A1Z8</accession>
<dbReference type="Gene3D" id="3.40.50.300">
    <property type="entry name" value="P-loop containing nucleotide triphosphate hydrolases"/>
    <property type="match status" value="1"/>
</dbReference>
<dbReference type="InterPro" id="IPR027417">
    <property type="entry name" value="P-loop_NTPase"/>
</dbReference>
<dbReference type="FunFam" id="3.40.50.300:FF:000285">
    <property type="entry name" value="Sporulation initiation inhibitor Soj"/>
    <property type="match status" value="1"/>
</dbReference>
<evidence type="ECO:0000313" key="4">
    <source>
        <dbReference type="Proteomes" id="UP000189177"/>
    </source>
</evidence>
<name>A0A1V3A1Z8_9GAMM</name>
<dbReference type="InterPro" id="IPR050678">
    <property type="entry name" value="DNA_Partitioning_ATPase"/>
</dbReference>
<evidence type="ECO:0000259" key="2">
    <source>
        <dbReference type="Pfam" id="PF13614"/>
    </source>
</evidence>
<dbReference type="EMBL" id="MUZR01000003">
    <property type="protein sequence ID" value="OOC11364.1"/>
    <property type="molecule type" value="Genomic_DNA"/>
</dbReference>
<dbReference type="OrthoDB" id="9815116at2"/>
<evidence type="ECO:0000313" key="3">
    <source>
        <dbReference type="EMBL" id="OOC11364.1"/>
    </source>
</evidence>
<dbReference type="STRING" id="252474.B1A74_00920"/>
<reference evidence="3 4" key="1">
    <citation type="submission" date="2017-02" db="EMBL/GenBank/DDBJ databases">
        <title>Genomic diversity within the haloalkaliphilic genus Thioalkalivibrio.</title>
        <authorList>
            <person name="Ahn A.-C."/>
            <person name="Meier-Kolthoff J."/>
            <person name="Overmars L."/>
            <person name="Richter M."/>
            <person name="Woyke T."/>
            <person name="Sorokin D.Y."/>
            <person name="Muyzer G."/>
        </authorList>
    </citation>
    <scope>NUCLEOTIDE SEQUENCE [LARGE SCALE GENOMIC DNA]</scope>
    <source>
        <strain evidence="3 4">HL17</strain>
    </source>
</reference>
<dbReference type="CDD" id="cd02042">
    <property type="entry name" value="ParAB_family"/>
    <property type="match status" value="1"/>
</dbReference>
<sequence length="267" mass="29216">MKIWAVANQKGGVGKTTTTVTLGGLLSGPDQRVLLVDMDPHGSLTAYFGHDPETATRGVYELFNQAVEGERPDPAGLIRETPFPGLDLLTASTALATLDRQLGTRGGMGLVLRHALEGVQDDYDYVLMDCPPMLGVLMVNALAACDELLVPVQTEFLALKGLERMINTLTMVQKSRKAQLNYRIIPTLFDRRTRAAHEALAELRRQYGDEVWSGVIPVDTKFRDASSAGQPLCFMIPDARGVLAYADLLETIGGRLPRTHGERRQAK</sequence>
<dbReference type="RefSeq" id="WP_018869467.1">
    <property type="nucleotide sequence ID" value="NZ_MUZR01000003.1"/>
</dbReference>